<dbReference type="EMBL" id="CP066744">
    <property type="protein sequence ID" value="QQK08944.1"/>
    <property type="molecule type" value="Genomic_DNA"/>
</dbReference>
<gene>
    <name evidence="1" type="ORF">JFY71_05250</name>
</gene>
<reference evidence="1 2" key="1">
    <citation type="journal article" date="2022" name="Int. J. Syst. Evol. Microbiol.">
        <title>Miniphocaeibacter halophilus sp. nov., an ammonium-tolerant acetate-producing bacterium isolated from a biogas system.</title>
        <authorList>
            <person name="Schnurer A."/>
            <person name="Singh A."/>
            <person name="Bi S."/>
            <person name="Qiao W."/>
            <person name="Westerholm M."/>
        </authorList>
    </citation>
    <scope>NUCLEOTIDE SEQUENCE [LARGE SCALE GENOMIC DNA]</scope>
    <source>
        <strain evidence="1 2">AMB_01</strain>
    </source>
</reference>
<keyword evidence="2" id="KW-1185">Reference proteome</keyword>
<evidence type="ECO:0000313" key="1">
    <source>
        <dbReference type="EMBL" id="QQK08944.1"/>
    </source>
</evidence>
<proteinExistence type="predicted"/>
<organism evidence="1 2">
    <name type="scientific">Miniphocaeibacter halophilus</name>
    <dbReference type="NCBI Taxonomy" id="2931922"/>
    <lineage>
        <taxon>Bacteria</taxon>
        <taxon>Bacillati</taxon>
        <taxon>Bacillota</taxon>
        <taxon>Tissierellia</taxon>
        <taxon>Tissierellales</taxon>
        <taxon>Peptoniphilaceae</taxon>
        <taxon>Miniphocaeibacter</taxon>
    </lineage>
</organism>
<protein>
    <submittedName>
        <fullName evidence="1">Uncharacterized protein</fullName>
    </submittedName>
</protein>
<accession>A0AC61N1Y3</accession>
<dbReference type="Proteomes" id="UP000595814">
    <property type="component" value="Chromosome"/>
</dbReference>
<sequence length="347" mass="40532">MKKFILVLILIFLVACSSKENSLTTRNIDISKETIKSQEKSTELEKNDLLKRIYLAFLESYPEYEKENINDIRIYIEDKNYYFKGRIDSLNGGAINAFSLIDFELENNGNIRFYVETNSPISLDGTEETANIFSVDSSKLSKVRNGLDDLVYDLNSEDRVSYFINTITEKYNIKMSVVEGPSYVFEILTPDKMDEYQKEYIDTGYDFDYIAQIGTVYFGIKDGQIYNGSFTFVYDDPVVWNFNEVYTAELMVFLNRDTVLENPEEILKNILNKRSDLDQDLNNWTITQNLEFEYNTYDYGFLWSDSSYSIAIDNNGVYTYVVNPYEDSGTIFLINYDLTKYFLEELK</sequence>
<name>A0AC61N1Y3_9FIRM</name>
<evidence type="ECO:0000313" key="2">
    <source>
        <dbReference type="Proteomes" id="UP000595814"/>
    </source>
</evidence>